<dbReference type="KEGG" id="tzo:THMIRHAT_10450"/>
<dbReference type="GO" id="GO:0005886">
    <property type="term" value="C:plasma membrane"/>
    <property type="evidence" value="ECO:0007669"/>
    <property type="project" value="TreeGrafter"/>
</dbReference>
<dbReference type="SUPFAM" id="SSF160544">
    <property type="entry name" value="EscU C-terminal domain-like"/>
    <property type="match status" value="1"/>
</dbReference>
<keyword evidence="3" id="KW-1006">Bacterial flagellum protein export</keyword>
<accession>A0A6F8PMG6</accession>
<protein>
    <recommendedName>
        <fullName evidence="2">Flagellar biosynthetic protein FlhB</fullName>
    </recommendedName>
</protein>
<comment type="similarity">
    <text evidence="1">Belongs to the type III secretion exporter family.</text>
</comment>
<keyword evidence="3" id="KW-0653">Protein transport</keyword>
<dbReference type="Proteomes" id="UP000501466">
    <property type="component" value="Chromosome"/>
</dbReference>
<evidence type="ECO:0000256" key="1">
    <source>
        <dbReference type="ARBA" id="ARBA00010690"/>
    </source>
</evidence>
<dbReference type="InterPro" id="IPR006135">
    <property type="entry name" value="T3SS_substrate_exporter"/>
</dbReference>
<reference evidence="6" key="1">
    <citation type="submission" date="2019-11" db="EMBL/GenBank/DDBJ databases">
        <title>Isolation and characterization of two novel species in the genus Thiomicrorhabdus.</title>
        <authorList>
            <person name="Mochizuki J."/>
            <person name="Kojima H."/>
            <person name="Fukui M."/>
        </authorList>
    </citation>
    <scope>NUCLEOTIDE SEQUENCE [LARGE SCALE GENOMIC DNA]</scope>
    <source>
        <strain evidence="6">AkT22</strain>
    </source>
</reference>
<dbReference type="AlphaFoldDB" id="A0A6F8PMG6"/>
<dbReference type="PANTHER" id="PTHR30531">
    <property type="entry name" value="FLAGELLAR BIOSYNTHETIC PROTEIN FLHB"/>
    <property type="match status" value="1"/>
</dbReference>
<keyword evidence="3" id="KW-0813">Transport</keyword>
<proteinExistence type="inferred from homology"/>
<organism evidence="5 6">
    <name type="scientific">Thiosulfativibrio zosterae</name>
    <dbReference type="NCBI Taxonomy" id="2675053"/>
    <lineage>
        <taxon>Bacteria</taxon>
        <taxon>Pseudomonadati</taxon>
        <taxon>Pseudomonadota</taxon>
        <taxon>Gammaproteobacteria</taxon>
        <taxon>Thiotrichales</taxon>
        <taxon>Piscirickettsiaceae</taxon>
        <taxon>Thiosulfativibrio</taxon>
    </lineage>
</organism>
<comment type="function">
    <text evidence="4">Required for formation of the rod structure in the basal body of the flagellar apparatus. Together with FliI and FliH, may constitute the export apparatus of flagellin.</text>
</comment>
<dbReference type="GO" id="GO:0009306">
    <property type="term" value="P:protein secretion"/>
    <property type="evidence" value="ECO:0007669"/>
    <property type="project" value="InterPro"/>
</dbReference>
<evidence type="ECO:0000313" key="6">
    <source>
        <dbReference type="Proteomes" id="UP000501466"/>
    </source>
</evidence>
<evidence type="ECO:0000256" key="2">
    <source>
        <dbReference type="ARBA" id="ARBA00021622"/>
    </source>
</evidence>
<dbReference type="Gene3D" id="3.40.1690.10">
    <property type="entry name" value="secretion proteins EscU"/>
    <property type="match status" value="1"/>
</dbReference>
<dbReference type="Pfam" id="PF01312">
    <property type="entry name" value="Bac_export_2"/>
    <property type="match status" value="1"/>
</dbReference>
<evidence type="ECO:0000256" key="3">
    <source>
        <dbReference type="ARBA" id="ARBA00023225"/>
    </source>
</evidence>
<evidence type="ECO:0000313" key="5">
    <source>
        <dbReference type="EMBL" id="BBP43299.1"/>
    </source>
</evidence>
<dbReference type="PANTHER" id="PTHR30531:SF12">
    <property type="entry name" value="FLAGELLAR BIOSYNTHETIC PROTEIN FLHB"/>
    <property type="match status" value="1"/>
</dbReference>
<name>A0A6F8PMG6_9GAMM</name>
<dbReference type="InterPro" id="IPR029025">
    <property type="entry name" value="T3SS_substrate_exporter_C"/>
</dbReference>
<dbReference type="EMBL" id="AP021888">
    <property type="protein sequence ID" value="BBP43299.1"/>
    <property type="molecule type" value="Genomic_DNA"/>
</dbReference>
<evidence type="ECO:0000256" key="4">
    <source>
        <dbReference type="ARBA" id="ARBA00025078"/>
    </source>
</evidence>
<gene>
    <name evidence="5" type="ORF">THMIRHAT_10450</name>
</gene>
<keyword evidence="6" id="KW-1185">Reference proteome</keyword>
<sequence length="104" mass="11429">MGPILSVSTPITLDQKVAITLSYKENDQAPKVTAKGYGHIAEQILAIAAEHNIPIKSDSELTALLSQVELDNEIPEILYEAIVQVLIFAYEISEKPIPNPKNNF</sequence>